<keyword evidence="4" id="KW-0902">Two-component regulatory system</keyword>
<evidence type="ECO:0000256" key="8">
    <source>
        <dbReference type="PROSITE-ProRule" id="PRU00169"/>
    </source>
</evidence>
<keyword evidence="2" id="KW-0963">Cytoplasm</keyword>
<dbReference type="CDD" id="cd17536">
    <property type="entry name" value="REC_YesN-like"/>
    <property type="match status" value="1"/>
</dbReference>
<dbReference type="Pfam" id="PF12833">
    <property type="entry name" value="HTH_18"/>
    <property type="match status" value="1"/>
</dbReference>
<dbReference type="GO" id="GO:0005737">
    <property type="term" value="C:cytoplasm"/>
    <property type="evidence" value="ECO:0007669"/>
    <property type="project" value="UniProtKB-SubCell"/>
</dbReference>
<feature type="modified residue" description="4-aspartylphosphate" evidence="8">
    <location>
        <position position="55"/>
    </location>
</feature>
<reference evidence="11 12" key="1">
    <citation type="submission" date="2014-06" db="EMBL/GenBank/DDBJ databases">
        <title>Draft genome sequence of Paenibacillus sp. MSt1.</title>
        <authorList>
            <person name="Aw Y.K."/>
            <person name="Ong K.S."/>
            <person name="Gan H.M."/>
            <person name="Lee S.M."/>
        </authorList>
    </citation>
    <scope>NUCLEOTIDE SEQUENCE [LARGE SCALE GENOMIC DNA]</scope>
    <source>
        <strain evidence="11 12">MSt1</strain>
    </source>
</reference>
<dbReference type="PANTHER" id="PTHR42713">
    <property type="entry name" value="HISTIDINE KINASE-RELATED"/>
    <property type="match status" value="1"/>
</dbReference>
<evidence type="ECO:0000256" key="6">
    <source>
        <dbReference type="ARBA" id="ARBA00023125"/>
    </source>
</evidence>
<evidence type="ECO:0000259" key="9">
    <source>
        <dbReference type="PROSITE" id="PS01124"/>
    </source>
</evidence>
<dbReference type="InterPro" id="IPR018060">
    <property type="entry name" value="HTH_AraC"/>
</dbReference>
<keyword evidence="7" id="KW-0804">Transcription</keyword>
<dbReference type="SUPFAM" id="SSF52172">
    <property type="entry name" value="CheY-like"/>
    <property type="match status" value="1"/>
</dbReference>
<dbReference type="InterPro" id="IPR041522">
    <property type="entry name" value="CdaR_GGDEF"/>
</dbReference>
<dbReference type="Gene3D" id="1.10.10.60">
    <property type="entry name" value="Homeodomain-like"/>
    <property type="match status" value="2"/>
</dbReference>
<organism evidence="11 12">
    <name type="scientific">Paenibacillus tyrfis</name>
    <dbReference type="NCBI Taxonomy" id="1501230"/>
    <lineage>
        <taxon>Bacteria</taxon>
        <taxon>Bacillati</taxon>
        <taxon>Bacillota</taxon>
        <taxon>Bacilli</taxon>
        <taxon>Bacillales</taxon>
        <taxon>Paenibacillaceae</taxon>
        <taxon>Paenibacillus</taxon>
    </lineage>
</organism>
<keyword evidence="6" id="KW-0238">DNA-binding</keyword>
<evidence type="ECO:0000256" key="2">
    <source>
        <dbReference type="ARBA" id="ARBA00022490"/>
    </source>
</evidence>
<evidence type="ECO:0000313" key="11">
    <source>
        <dbReference type="EMBL" id="KEQ24188.1"/>
    </source>
</evidence>
<evidence type="ECO:0000256" key="4">
    <source>
        <dbReference type="ARBA" id="ARBA00023012"/>
    </source>
</evidence>
<dbReference type="Pfam" id="PF17853">
    <property type="entry name" value="GGDEF_2"/>
    <property type="match status" value="1"/>
</dbReference>
<sequence>MYRVFLADDEPFIIEGLYDIIDWAALGLEIVGHAGNGQKALDALKHTPADILITDISMPVMTGLELVRAVREWNPGLKVIILSGFNEFDYLKEGMRLGIENYLLKPIDVQELRSTLTTTTDKLNAAQAERVLGEQDMRILKEHIMHRWLTGQIAPNEFDERAELLQLQLNRPYVLVALVRFPEGDEGDANLAAEQRLPGLSVIPYHNMDGELVVVFTLDEPAEGKCAALEMLARMKADCAAASRSCRISLGSVERLPYEAAQSYAHAKKAQEFFLLYPDRDVLDYEEVAVSGETAGLDFPLEWAEYSKLILAKDKDSLLARIDQDYERLLAQEGMTPARLQQISIELMIRFKMELKAIKHTDSSELYQEAFDRVLHAGTVDRMADAVKTVAGLTVDSLIQDVRSPVIQQVLKLIHDSYAEELSLKTLSGQFNIHPVYLGHLFHKETGENFTEYINKYRIEKAKTLLKETHLKVQEIAKTVGYWETSYFYKQFKKYVGISPTDYKGLL</sequence>
<feature type="domain" description="Response regulatory" evidence="10">
    <location>
        <begin position="3"/>
        <end position="120"/>
    </location>
</feature>
<dbReference type="InterPro" id="IPR011006">
    <property type="entry name" value="CheY-like_superfamily"/>
</dbReference>
<evidence type="ECO:0000256" key="3">
    <source>
        <dbReference type="ARBA" id="ARBA00022553"/>
    </source>
</evidence>
<dbReference type="InterPro" id="IPR051552">
    <property type="entry name" value="HptR"/>
</dbReference>
<keyword evidence="5" id="KW-0805">Transcription regulation</keyword>
<keyword evidence="12" id="KW-1185">Reference proteome</keyword>
<dbReference type="SMART" id="SM00448">
    <property type="entry name" value="REC"/>
    <property type="match status" value="1"/>
</dbReference>
<dbReference type="OrthoDB" id="342399at2"/>
<dbReference type="EMBL" id="JNVM01000017">
    <property type="protein sequence ID" value="KEQ24188.1"/>
    <property type="molecule type" value="Genomic_DNA"/>
</dbReference>
<gene>
    <name evidence="11" type="ORF">ET33_10870</name>
</gene>
<dbReference type="eggNOG" id="COG4753">
    <property type="taxonomic scope" value="Bacteria"/>
</dbReference>
<dbReference type="PANTHER" id="PTHR42713:SF3">
    <property type="entry name" value="TRANSCRIPTIONAL REGULATORY PROTEIN HPTR"/>
    <property type="match status" value="1"/>
</dbReference>
<name>A0A081P0G5_9BACL</name>
<accession>A0A081P0G5</accession>
<dbReference type="eggNOG" id="COG2207">
    <property type="taxonomic scope" value="Bacteria"/>
</dbReference>
<proteinExistence type="predicted"/>
<dbReference type="GO" id="GO:0043565">
    <property type="term" value="F:sequence-specific DNA binding"/>
    <property type="evidence" value="ECO:0007669"/>
    <property type="project" value="InterPro"/>
</dbReference>
<dbReference type="InterPro" id="IPR001789">
    <property type="entry name" value="Sig_transdc_resp-reg_receiver"/>
</dbReference>
<evidence type="ECO:0000313" key="12">
    <source>
        <dbReference type="Proteomes" id="UP000028123"/>
    </source>
</evidence>
<dbReference type="InterPro" id="IPR009057">
    <property type="entry name" value="Homeodomain-like_sf"/>
</dbReference>
<evidence type="ECO:0000256" key="1">
    <source>
        <dbReference type="ARBA" id="ARBA00004496"/>
    </source>
</evidence>
<dbReference type="RefSeq" id="WP_036686457.1">
    <property type="nucleotide sequence ID" value="NZ_JNVM01000017.1"/>
</dbReference>
<evidence type="ECO:0000259" key="10">
    <source>
        <dbReference type="PROSITE" id="PS50110"/>
    </source>
</evidence>
<dbReference type="GO" id="GO:0000160">
    <property type="term" value="P:phosphorelay signal transduction system"/>
    <property type="evidence" value="ECO:0007669"/>
    <property type="project" value="UniProtKB-KW"/>
</dbReference>
<dbReference type="Pfam" id="PF00072">
    <property type="entry name" value="Response_reg"/>
    <property type="match status" value="1"/>
</dbReference>
<dbReference type="PRINTS" id="PR00032">
    <property type="entry name" value="HTHARAC"/>
</dbReference>
<dbReference type="PROSITE" id="PS01124">
    <property type="entry name" value="HTH_ARAC_FAMILY_2"/>
    <property type="match status" value="1"/>
</dbReference>
<comment type="caution">
    <text evidence="11">The sequence shown here is derived from an EMBL/GenBank/DDBJ whole genome shotgun (WGS) entry which is preliminary data.</text>
</comment>
<dbReference type="InterPro" id="IPR020449">
    <property type="entry name" value="Tscrpt_reg_AraC-type_HTH"/>
</dbReference>
<keyword evidence="3 8" id="KW-0597">Phosphoprotein</keyword>
<dbReference type="PROSITE" id="PS50110">
    <property type="entry name" value="RESPONSE_REGULATORY"/>
    <property type="match status" value="1"/>
</dbReference>
<comment type="subcellular location">
    <subcellularLocation>
        <location evidence="1">Cytoplasm</location>
    </subcellularLocation>
</comment>
<evidence type="ECO:0000256" key="7">
    <source>
        <dbReference type="ARBA" id="ARBA00023163"/>
    </source>
</evidence>
<dbReference type="SMART" id="SM00342">
    <property type="entry name" value="HTH_ARAC"/>
    <property type="match status" value="1"/>
</dbReference>
<dbReference type="Gene3D" id="3.40.50.2300">
    <property type="match status" value="1"/>
</dbReference>
<dbReference type="AlphaFoldDB" id="A0A081P0G5"/>
<protein>
    <submittedName>
        <fullName evidence="11">Response regulator</fullName>
    </submittedName>
</protein>
<dbReference type="Proteomes" id="UP000028123">
    <property type="component" value="Unassembled WGS sequence"/>
</dbReference>
<dbReference type="SUPFAM" id="SSF46689">
    <property type="entry name" value="Homeodomain-like"/>
    <property type="match status" value="2"/>
</dbReference>
<dbReference type="GO" id="GO:0003700">
    <property type="term" value="F:DNA-binding transcription factor activity"/>
    <property type="evidence" value="ECO:0007669"/>
    <property type="project" value="InterPro"/>
</dbReference>
<evidence type="ECO:0000256" key="5">
    <source>
        <dbReference type="ARBA" id="ARBA00023015"/>
    </source>
</evidence>
<feature type="domain" description="HTH araC/xylS-type" evidence="9">
    <location>
        <begin position="408"/>
        <end position="506"/>
    </location>
</feature>